<keyword evidence="1" id="KW-0677">Repeat</keyword>
<dbReference type="PANTHER" id="PTHR24198:SF165">
    <property type="entry name" value="ANKYRIN REPEAT-CONTAINING PROTEIN-RELATED"/>
    <property type="match status" value="1"/>
</dbReference>
<feature type="repeat" description="ANK" evidence="3">
    <location>
        <begin position="302"/>
        <end position="340"/>
    </location>
</feature>
<name>A0A9W4XKZ2_9PLEO</name>
<evidence type="ECO:0000256" key="2">
    <source>
        <dbReference type="ARBA" id="ARBA00023043"/>
    </source>
</evidence>
<dbReference type="Pfam" id="PF12796">
    <property type="entry name" value="Ank_2"/>
    <property type="match status" value="2"/>
</dbReference>
<dbReference type="Proteomes" id="UP001152607">
    <property type="component" value="Unassembled WGS sequence"/>
</dbReference>
<feature type="repeat" description="ANK" evidence="3">
    <location>
        <begin position="67"/>
        <end position="99"/>
    </location>
</feature>
<dbReference type="PANTHER" id="PTHR24198">
    <property type="entry name" value="ANKYRIN REPEAT AND PROTEIN KINASE DOMAIN-CONTAINING PROTEIN"/>
    <property type="match status" value="1"/>
</dbReference>
<feature type="repeat" description="ANK" evidence="3">
    <location>
        <begin position="105"/>
        <end position="137"/>
    </location>
</feature>
<feature type="repeat" description="ANK" evidence="3">
    <location>
        <begin position="28"/>
        <end position="60"/>
    </location>
</feature>
<keyword evidence="5" id="KW-1185">Reference proteome</keyword>
<gene>
    <name evidence="4" type="ORF">PDIGIT_LOCUS8530</name>
</gene>
<keyword evidence="2 3" id="KW-0040">ANK repeat</keyword>
<reference evidence="4" key="1">
    <citation type="submission" date="2023-01" db="EMBL/GenBank/DDBJ databases">
        <authorList>
            <person name="Van Ghelder C."/>
            <person name="Rancurel C."/>
        </authorList>
    </citation>
    <scope>NUCLEOTIDE SEQUENCE</scope>
    <source>
        <strain evidence="4">CNCM I-4278</strain>
    </source>
</reference>
<evidence type="ECO:0000313" key="4">
    <source>
        <dbReference type="EMBL" id="CAI6335448.1"/>
    </source>
</evidence>
<proteinExistence type="predicted"/>
<comment type="caution">
    <text evidence="4">The sequence shown here is derived from an EMBL/GenBank/DDBJ whole genome shotgun (WGS) entry which is preliminary data.</text>
</comment>
<dbReference type="OrthoDB" id="341259at2759"/>
<dbReference type="InterPro" id="IPR036770">
    <property type="entry name" value="Ankyrin_rpt-contain_sf"/>
</dbReference>
<dbReference type="EMBL" id="CAOQHR010000005">
    <property type="protein sequence ID" value="CAI6335448.1"/>
    <property type="molecule type" value="Genomic_DNA"/>
</dbReference>
<organism evidence="4 5">
    <name type="scientific">Periconia digitata</name>
    <dbReference type="NCBI Taxonomy" id="1303443"/>
    <lineage>
        <taxon>Eukaryota</taxon>
        <taxon>Fungi</taxon>
        <taxon>Dikarya</taxon>
        <taxon>Ascomycota</taxon>
        <taxon>Pezizomycotina</taxon>
        <taxon>Dothideomycetes</taxon>
        <taxon>Pleosporomycetidae</taxon>
        <taxon>Pleosporales</taxon>
        <taxon>Massarineae</taxon>
        <taxon>Periconiaceae</taxon>
        <taxon>Periconia</taxon>
    </lineage>
</organism>
<sequence length="370" mass="41842">MRKSRKSLQQKTMYEPPVSFFENHYANGGEFALHRAVISGNLQDIHNLISLGFDINVSDTITHTYENFGTPLHLAVWCNRPASLEALLSRGCDLNVLDEGSYVRDRDTPITMAIALGRREMVKRLFDAGAEHSKYDEVTGEWSRWSLLTVAAYHGRDDILQDLFLWRAEWPQIHRDNALYLYTTAVYPDVVGVLIENGNYTAETLRDGIQFATTNEPCLEQQDWPPPSTNARLSTLDGDSLRQEKSLGALLDAYAARVEDSTVYFATLNSLLHASCSSPFTIGALRLLLRRGADVNFRSERRKESPMHIAVRRRRDTRKCNEEGVVQLLKYGASLDIRDEEGKTVVDIAKREGNEDIAELLLQCGVSMSW</sequence>
<dbReference type="Gene3D" id="1.25.40.20">
    <property type="entry name" value="Ankyrin repeat-containing domain"/>
    <property type="match status" value="2"/>
</dbReference>
<evidence type="ECO:0008006" key="6">
    <source>
        <dbReference type="Google" id="ProtNLM"/>
    </source>
</evidence>
<dbReference type="PROSITE" id="PS50297">
    <property type="entry name" value="ANK_REP_REGION"/>
    <property type="match status" value="3"/>
</dbReference>
<dbReference type="SUPFAM" id="SSF48403">
    <property type="entry name" value="Ankyrin repeat"/>
    <property type="match status" value="1"/>
</dbReference>
<dbReference type="SMART" id="SM00248">
    <property type="entry name" value="ANK"/>
    <property type="match status" value="7"/>
</dbReference>
<dbReference type="InterPro" id="IPR002110">
    <property type="entry name" value="Ankyrin_rpt"/>
</dbReference>
<evidence type="ECO:0000256" key="1">
    <source>
        <dbReference type="ARBA" id="ARBA00022737"/>
    </source>
</evidence>
<dbReference type="PROSITE" id="PS50088">
    <property type="entry name" value="ANK_REPEAT"/>
    <property type="match status" value="5"/>
</dbReference>
<dbReference type="AlphaFoldDB" id="A0A9W4XKZ2"/>
<accession>A0A9W4XKZ2</accession>
<protein>
    <recommendedName>
        <fullName evidence="6">Ankyrin</fullName>
    </recommendedName>
</protein>
<evidence type="ECO:0000313" key="5">
    <source>
        <dbReference type="Proteomes" id="UP001152607"/>
    </source>
</evidence>
<evidence type="ECO:0000256" key="3">
    <source>
        <dbReference type="PROSITE-ProRule" id="PRU00023"/>
    </source>
</evidence>
<feature type="repeat" description="ANK" evidence="3">
    <location>
        <begin position="341"/>
        <end position="370"/>
    </location>
</feature>